<name>A0A0L7R091_9HYME</name>
<dbReference type="AlphaFoldDB" id="A0A0L7R091"/>
<protein>
    <submittedName>
        <fullName evidence="1">Uncharacterized protein</fullName>
    </submittedName>
</protein>
<feature type="non-terminal residue" evidence="1">
    <location>
        <position position="1"/>
    </location>
</feature>
<keyword evidence="2" id="KW-1185">Reference proteome</keyword>
<dbReference type="PANTHER" id="PTHR47326">
    <property type="entry name" value="TRANSPOSABLE ELEMENT TC3 TRANSPOSASE-LIKE PROTEIN"/>
    <property type="match status" value="1"/>
</dbReference>
<gene>
    <name evidence="1" type="ORF">WH47_01977</name>
</gene>
<dbReference type="EMBL" id="KQ414671">
    <property type="protein sequence ID" value="KOC64270.1"/>
    <property type="molecule type" value="Genomic_DNA"/>
</dbReference>
<dbReference type="STRING" id="597456.A0A0L7R091"/>
<organism evidence="1 2">
    <name type="scientific">Habropoda laboriosa</name>
    <dbReference type="NCBI Taxonomy" id="597456"/>
    <lineage>
        <taxon>Eukaryota</taxon>
        <taxon>Metazoa</taxon>
        <taxon>Ecdysozoa</taxon>
        <taxon>Arthropoda</taxon>
        <taxon>Hexapoda</taxon>
        <taxon>Insecta</taxon>
        <taxon>Pterygota</taxon>
        <taxon>Neoptera</taxon>
        <taxon>Endopterygota</taxon>
        <taxon>Hymenoptera</taxon>
        <taxon>Apocrita</taxon>
        <taxon>Aculeata</taxon>
        <taxon>Apoidea</taxon>
        <taxon>Anthophila</taxon>
        <taxon>Apidae</taxon>
        <taxon>Habropoda</taxon>
    </lineage>
</organism>
<evidence type="ECO:0000313" key="1">
    <source>
        <dbReference type="EMBL" id="KOC64270.1"/>
    </source>
</evidence>
<dbReference type="Gene3D" id="3.30.420.10">
    <property type="entry name" value="Ribonuclease H-like superfamily/Ribonuclease H"/>
    <property type="match status" value="1"/>
</dbReference>
<dbReference type="PANTHER" id="PTHR47326:SF1">
    <property type="entry name" value="HTH PSQ-TYPE DOMAIN-CONTAINING PROTEIN"/>
    <property type="match status" value="1"/>
</dbReference>
<sequence>EANFHPSASIDKQNCRLWGLENLRAVYRGQLRLNKRTVWCSATSEAIIGLYFFEDTNGNAATITARQYQAMIKDFLRSMVEDKTQDEPTADAARATMALLRQILGERIMSRGCEVNWQLRSRLMAPEFFLWGYPKERLCVSKLRTLQELKINIQVEIRALQPETLTAVMEHAIERARLCESENGRHARDVIFRNQRHIIPILHTLLRVERKLEYLINKKVITILSQFVTYEPPCVCFSNIFLGK</sequence>
<accession>A0A0L7R091</accession>
<evidence type="ECO:0000313" key="2">
    <source>
        <dbReference type="Proteomes" id="UP000053825"/>
    </source>
</evidence>
<dbReference type="GO" id="GO:0003676">
    <property type="term" value="F:nucleic acid binding"/>
    <property type="evidence" value="ECO:0007669"/>
    <property type="project" value="InterPro"/>
</dbReference>
<dbReference type="Proteomes" id="UP000053825">
    <property type="component" value="Unassembled WGS sequence"/>
</dbReference>
<reference evidence="1 2" key="1">
    <citation type="submission" date="2015-07" db="EMBL/GenBank/DDBJ databases">
        <title>The genome of Habropoda laboriosa.</title>
        <authorList>
            <person name="Pan H."/>
            <person name="Kapheim K."/>
        </authorList>
    </citation>
    <scope>NUCLEOTIDE SEQUENCE [LARGE SCALE GENOMIC DNA]</scope>
    <source>
        <strain evidence="1">0110345459</strain>
    </source>
</reference>
<dbReference type="InterPro" id="IPR036397">
    <property type="entry name" value="RNaseH_sf"/>
</dbReference>
<proteinExistence type="predicted"/>